<keyword evidence="1" id="KW-0614">Plasmid</keyword>
<organism evidence="1 4">
    <name type="scientific">Enterobacter cloacae</name>
    <dbReference type="NCBI Taxonomy" id="550"/>
    <lineage>
        <taxon>Bacteria</taxon>
        <taxon>Pseudomonadati</taxon>
        <taxon>Pseudomonadota</taxon>
        <taxon>Gammaproteobacteria</taxon>
        <taxon>Enterobacterales</taxon>
        <taxon>Enterobacteriaceae</taxon>
        <taxon>Enterobacter</taxon>
        <taxon>Enterobacter cloacae complex</taxon>
    </lineage>
</organism>
<dbReference type="EMBL" id="QKPI01000006">
    <property type="protein sequence ID" value="RWT83448.1"/>
    <property type="molecule type" value="Genomic_DNA"/>
</dbReference>
<name>A0A443UEX3_ENTCL</name>
<sequence>MKTITEIKNEAQELLFKFKQGQISKNVLYAEGFTLTMHFNEAMNNASDDPAFSEIKNTAIALQLIKHLATS</sequence>
<dbReference type="Proteomes" id="UP000515488">
    <property type="component" value="Plasmid pWP5-S18-CRE-02_3"/>
</dbReference>
<proteinExistence type="predicted"/>
<reference evidence="2 3" key="1">
    <citation type="submission" date="2018-06" db="EMBL/GenBank/DDBJ databases">
        <title>Carbapenemase-producing Enterobacteriaceae present in wastewater treatment plant effluent and nearby surface waters in the US.</title>
        <authorList>
            <person name="Mathys D.A."/>
            <person name="Mollenkopf D.F."/>
            <person name="Feicht S.M."/>
            <person name="Adams R.J."/>
            <person name="Albers A.L."/>
            <person name="Grooters S.V."/>
            <person name="Stuever D.M."/>
            <person name="Daniels J.B."/>
            <person name="Wittum T.E."/>
        </authorList>
    </citation>
    <scope>NUCLEOTIDE SEQUENCE [LARGE SCALE GENOMIC DNA]</scope>
    <source>
        <strain evidence="2 3">GEO_23_Down_A</strain>
    </source>
</reference>
<dbReference type="EMBL" id="AP022129">
    <property type="protein sequence ID" value="BBS35138.1"/>
    <property type="molecule type" value="Genomic_DNA"/>
</dbReference>
<dbReference type="AlphaFoldDB" id="A0A443UEX3"/>
<dbReference type="RefSeq" id="WP_001549903.1">
    <property type="nucleotide sequence ID" value="NZ_AP022129.1"/>
</dbReference>
<dbReference type="Proteomes" id="UP000289016">
    <property type="component" value="Unassembled WGS sequence"/>
</dbReference>
<reference evidence="1 4" key="2">
    <citation type="submission" date="2019-12" db="EMBL/GenBank/DDBJ databases">
        <title>complete genome sequences of Enterobacter cloacae str. WP5-S18-CRE-02 isolated from wastewater treatment plant effluent.</title>
        <authorList>
            <person name="Sekizuka T."/>
            <person name="Itokawa K."/>
            <person name="Yatsu K."/>
            <person name="Inamine Y."/>
            <person name="Kuroda M."/>
        </authorList>
    </citation>
    <scope>NUCLEOTIDE SEQUENCE [LARGE SCALE GENOMIC DNA]</scope>
    <source>
        <strain evidence="1 4">WP5-S18-CRE-02</strain>
        <plasmid evidence="1 4">pWP5-S18-CRE-02_3</plasmid>
    </source>
</reference>
<gene>
    <name evidence="2" type="ORF">DN595_04245</name>
    <name evidence="1" type="ORF">WP5S18C02_P30740</name>
</gene>
<evidence type="ECO:0000313" key="2">
    <source>
        <dbReference type="EMBL" id="RWT83448.1"/>
    </source>
</evidence>
<protein>
    <submittedName>
        <fullName evidence="1">Uncharacterized protein</fullName>
    </submittedName>
</protein>
<evidence type="ECO:0000313" key="1">
    <source>
        <dbReference type="EMBL" id="BBS35138.1"/>
    </source>
</evidence>
<evidence type="ECO:0000313" key="3">
    <source>
        <dbReference type="Proteomes" id="UP000289016"/>
    </source>
</evidence>
<evidence type="ECO:0000313" key="4">
    <source>
        <dbReference type="Proteomes" id="UP000515488"/>
    </source>
</evidence>
<geneLocation type="plasmid" evidence="1 4">
    <name>pWP5-S18-CRE-02_3</name>
</geneLocation>
<accession>A0A443UEX3</accession>